<reference evidence="2 3" key="1">
    <citation type="submission" date="2012-05" db="EMBL/GenBank/DDBJ databases">
        <title>Finished chromosome of genome of Chamaesiphon sp. PCC 6605.</title>
        <authorList>
            <consortium name="US DOE Joint Genome Institute"/>
            <person name="Gugger M."/>
            <person name="Coursin T."/>
            <person name="Rippka R."/>
            <person name="Tandeau De Marsac N."/>
            <person name="Huntemann M."/>
            <person name="Wei C.-L."/>
            <person name="Han J."/>
            <person name="Detter J.C."/>
            <person name="Han C."/>
            <person name="Tapia R."/>
            <person name="Chen A."/>
            <person name="Kyrpides N."/>
            <person name="Mavromatis K."/>
            <person name="Markowitz V."/>
            <person name="Szeto E."/>
            <person name="Ivanova N."/>
            <person name="Pagani I."/>
            <person name="Pati A."/>
            <person name="Goodwin L."/>
            <person name="Nordberg H.P."/>
            <person name="Cantor M.N."/>
            <person name="Hua S.X."/>
            <person name="Woyke T."/>
            <person name="Kerfeld C.A."/>
        </authorList>
    </citation>
    <scope>NUCLEOTIDE SEQUENCE [LARGE SCALE GENOMIC DNA]</scope>
    <source>
        <strain evidence="3">ATCC 27169 / PCC 6605</strain>
    </source>
</reference>
<dbReference type="KEGG" id="cmp:Cha6605_4031"/>
<evidence type="ECO:0000313" key="2">
    <source>
        <dbReference type="EMBL" id="AFY94988.1"/>
    </source>
</evidence>
<keyword evidence="3" id="KW-1185">Reference proteome</keyword>
<organism evidence="2 3">
    <name type="scientific">Chamaesiphon minutus (strain ATCC 27169 / PCC 6605)</name>
    <dbReference type="NCBI Taxonomy" id="1173020"/>
    <lineage>
        <taxon>Bacteria</taxon>
        <taxon>Bacillati</taxon>
        <taxon>Cyanobacteriota</taxon>
        <taxon>Cyanophyceae</taxon>
        <taxon>Gomontiellales</taxon>
        <taxon>Chamaesiphonaceae</taxon>
        <taxon>Chamaesiphon</taxon>
    </lineage>
</organism>
<accession>K9UJZ9</accession>
<dbReference type="Proteomes" id="UP000010366">
    <property type="component" value="Chromosome"/>
</dbReference>
<dbReference type="HOGENOM" id="CLU_3197705_0_0_3"/>
<feature type="region of interest" description="Disordered" evidence="1">
    <location>
        <begin position="1"/>
        <end position="45"/>
    </location>
</feature>
<name>K9UJZ9_CHAP6</name>
<evidence type="ECO:0000256" key="1">
    <source>
        <dbReference type="SAM" id="MobiDB-lite"/>
    </source>
</evidence>
<evidence type="ECO:0000313" key="3">
    <source>
        <dbReference type="Proteomes" id="UP000010366"/>
    </source>
</evidence>
<proteinExistence type="predicted"/>
<gene>
    <name evidence="2" type="ORF">Cha6605_4031</name>
</gene>
<sequence>MRSALNVPQIEPCAGEFEGRGAAPQRGVWGKPPPDPGSTTPEIEH</sequence>
<dbReference type="AlphaFoldDB" id="K9UJZ9"/>
<dbReference type="EMBL" id="CP003600">
    <property type="protein sequence ID" value="AFY94988.1"/>
    <property type="molecule type" value="Genomic_DNA"/>
</dbReference>
<protein>
    <submittedName>
        <fullName evidence="2">Uncharacterized protein</fullName>
    </submittedName>
</protein>